<dbReference type="Proteomes" id="UP001060414">
    <property type="component" value="Chromosome"/>
</dbReference>
<reference evidence="1" key="1">
    <citation type="journal article" date="2022" name="Environ. Microbiol.">
        <title>Geoalkalibacter halelectricus SAP #1 sp. nov. possessing extracellular electron transfer and mineral#reducing capabilities from a haloalkaline environment.</title>
        <authorList>
            <person name="Yadav S."/>
            <person name="Singh R."/>
            <person name="Sundharam S.S."/>
            <person name="Chaudhary S."/>
            <person name="Krishnamurthi S."/>
            <person name="Patil S.A."/>
        </authorList>
    </citation>
    <scope>NUCLEOTIDE SEQUENCE</scope>
    <source>
        <strain evidence="1">SAP-1</strain>
    </source>
</reference>
<keyword evidence="2" id="KW-1185">Reference proteome</keyword>
<dbReference type="EMBL" id="CP092109">
    <property type="protein sequence ID" value="UWZ78401.1"/>
    <property type="molecule type" value="Genomic_DNA"/>
</dbReference>
<accession>A0ABY5ZI62</accession>
<proteinExistence type="predicted"/>
<dbReference type="RefSeq" id="WP_260746753.1">
    <property type="nucleotide sequence ID" value="NZ_CP092109.1"/>
</dbReference>
<evidence type="ECO:0000313" key="1">
    <source>
        <dbReference type="EMBL" id="UWZ78401.1"/>
    </source>
</evidence>
<gene>
    <name evidence="1" type="ORF">L9S41_11975</name>
</gene>
<organism evidence="1 2">
    <name type="scientific">Geoalkalibacter halelectricus</name>
    <dbReference type="NCBI Taxonomy" id="2847045"/>
    <lineage>
        <taxon>Bacteria</taxon>
        <taxon>Pseudomonadati</taxon>
        <taxon>Thermodesulfobacteriota</taxon>
        <taxon>Desulfuromonadia</taxon>
        <taxon>Desulfuromonadales</taxon>
        <taxon>Geoalkalibacteraceae</taxon>
        <taxon>Geoalkalibacter</taxon>
    </lineage>
</organism>
<name>A0ABY5ZI62_9BACT</name>
<evidence type="ECO:0000313" key="2">
    <source>
        <dbReference type="Proteomes" id="UP001060414"/>
    </source>
</evidence>
<sequence>MLFRSIFRQKNTGPYTKSLVEDATERAMEDTDPCLKGVSGYRKKLKPAVVKSLEHVTALVESLGEPLQMDGVGFSRDFRLKLLFPSAEHLSRVLRDDPNVKRLRAAKTAATGSIHALLVMDYEEKSTFGTESLGNIVTSNVPQVAANFRNHRLLDVTRDAQETLCLLRRRAYDQLLQIALNLITRQRDKRAGLERRHTLLQSKARVLERAKGGFVAATLSPPVNTAELGREINEIRNELAKLGCETKADQKHFNLLVEVLGTPQKHLWSDPLHLIVDSLGIKRNPGDADAKELTFSRISTSQGKNAVACLVRIPSE</sequence>
<protein>
    <submittedName>
        <fullName evidence="1">Uncharacterized protein</fullName>
    </submittedName>
</protein>